<reference evidence="1 2" key="1">
    <citation type="submission" date="2024-10" db="EMBL/GenBank/DDBJ databases">
        <title>The Natural Products Discovery Center: Release of the First 8490 Sequenced Strains for Exploring Actinobacteria Biosynthetic Diversity.</title>
        <authorList>
            <person name="Kalkreuter E."/>
            <person name="Kautsar S.A."/>
            <person name="Yang D."/>
            <person name="Bader C.D."/>
            <person name="Teijaro C.N."/>
            <person name="Fluegel L."/>
            <person name="Davis C.M."/>
            <person name="Simpson J.R."/>
            <person name="Lauterbach L."/>
            <person name="Steele A.D."/>
            <person name="Gui C."/>
            <person name="Meng S."/>
            <person name="Li G."/>
            <person name="Viehrig K."/>
            <person name="Ye F."/>
            <person name="Su P."/>
            <person name="Kiefer A.F."/>
            <person name="Nichols A."/>
            <person name="Cepeda A.J."/>
            <person name="Yan W."/>
            <person name="Fan B."/>
            <person name="Jiang Y."/>
            <person name="Adhikari A."/>
            <person name="Zheng C.-J."/>
            <person name="Schuster L."/>
            <person name="Cowan T.M."/>
            <person name="Smanski M.J."/>
            <person name="Chevrette M.G."/>
            <person name="De Carvalho L.P.S."/>
            <person name="Shen B."/>
        </authorList>
    </citation>
    <scope>NUCLEOTIDE SEQUENCE [LARGE SCALE GENOMIC DNA]</scope>
    <source>
        <strain evidence="1 2">NPDC020327</strain>
    </source>
</reference>
<dbReference type="EMBL" id="JBIRWE010000011">
    <property type="protein sequence ID" value="MFI1966726.1"/>
    <property type="molecule type" value="Genomic_DNA"/>
</dbReference>
<dbReference type="InterPro" id="IPR011008">
    <property type="entry name" value="Dimeric_a/b-barrel"/>
</dbReference>
<dbReference type="RefSeq" id="WP_055472108.1">
    <property type="nucleotide sequence ID" value="NZ_JBIRWE010000011.1"/>
</dbReference>
<protein>
    <recommendedName>
        <fullName evidence="3">ABM domain-containing protein</fullName>
    </recommendedName>
</protein>
<name>A0ABW7UYF6_9ACTN</name>
<evidence type="ECO:0000313" key="1">
    <source>
        <dbReference type="EMBL" id="MFI1966726.1"/>
    </source>
</evidence>
<evidence type="ECO:0008006" key="3">
    <source>
        <dbReference type="Google" id="ProtNLM"/>
    </source>
</evidence>
<keyword evidence="2" id="KW-1185">Reference proteome</keyword>
<accession>A0ABW7UYF6</accession>
<dbReference type="SUPFAM" id="SSF54909">
    <property type="entry name" value="Dimeric alpha+beta barrel"/>
    <property type="match status" value="1"/>
</dbReference>
<comment type="caution">
    <text evidence="1">The sequence shown here is derived from an EMBL/GenBank/DDBJ whole genome shotgun (WGS) entry which is preliminary data.</text>
</comment>
<dbReference type="Proteomes" id="UP001611548">
    <property type="component" value="Unassembled WGS sequence"/>
</dbReference>
<evidence type="ECO:0000313" key="2">
    <source>
        <dbReference type="Proteomes" id="UP001611548"/>
    </source>
</evidence>
<proteinExistence type="predicted"/>
<sequence length="91" mass="9407">MYAAIVTVTIDPAQAPAAAAALMADVLPRIRSAPGFVSGYWMEPVGGQGLSVVLFKEEEQARAATPPAIGWTAPGVTVDGVEFRRVAVAVP</sequence>
<gene>
    <name evidence="1" type="ORF">ACH429_21870</name>
</gene>
<organism evidence="1 2">
    <name type="scientific">Streptomyces pathocidini</name>
    <dbReference type="NCBI Taxonomy" id="1650571"/>
    <lineage>
        <taxon>Bacteria</taxon>
        <taxon>Bacillati</taxon>
        <taxon>Actinomycetota</taxon>
        <taxon>Actinomycetes</taxon>
        <taxon>Kitasatosporales</taxon>
        <taxon>Streptomycetaceae</taxon>
        <taxon>Streptomyces</taxon>
    </lineage>
</organism>